<keyword evidence="2" id="KW-0808">Transferase</keyword>
<organism evidence="2 3">
    <name type="scientific">Donghicola tyrosinivorans</name>
    <dbReference type="NCBI Taxonomy" id="1652492"/>
    <lineage>
        <taxon>Bacteria</taxon>
        <taxon>Pseudomonadati</taxon>
        <taxon>Pseudomonadota</taxon>
        <taxon>Alphaproteobacteria</taxon>
        <taxon>Rhodobacterales</taxon>
        <taxon>Roseobacteraceae</taxon>
        <taxon>Donghicola</taxon>
    </lineage>
</organism>
<comment type="caution">
    <text evidence="2">The sequence shown here is derived from an EMBL/GenBank/DDBJ whole genome shotgun (WGS) entry which is preliminary data.</text>
</comment>
<dbReference type="InterPro" id="IPR027417">
    <property type="entry name" value="P-loop_NTPase"/>
</dbReference>
<dbReference type="SUPFAM" id="SSF52540">
    <property type="entry name" value="P-loop containing nucleoside triphosphate hydrolases"/>
    <property type="match status" value="1"/>
</dbReference>
<name>A0A2T0WWJ2_9RHOB</name>
<dbReference type="CDD" id="cd00761">
    <property type="entry name" value="Glyco_tranf_GTA_type"/>
    <property type="match status" value="1"/>
</dbReference>
<sequence>MTVTIIVPFYDETAFLRSALRSIRSQPQVDAQIIVVNDNPERFSAAEVEDLCAGFDVTILHHASNQGLSAARNTGMAQATGTLIGFLDSDDYYTDGGLAQQVRYANETGADVTHACCLLGLEGQQRHSVLHRDALLHTEQRVLDGPLTAEEAQFIVSSWSSLYRADFLRENGLQFDTEQRKFEDRLFVLQAVTAAKRVAFLGQPVRVWRRRANSISTSKTTPEIHTLQVQLLEKCLDHMRAADLPPRFYKRELFNCVARIIWDMDIIPILASTDHAPYPELGRRIQYLLGDDSFGHQIFEDPMVSLTSRVGLPSRRGKISRTTFFALHKALRDGDFAEAHTLMQQVQEDSSDPLPAPVRHQGRTLILHLGMHKTGSTFIQHHLLHHRKALLGTGILVPQTGFEMTSPGATRDGAISGHQGLLRALRKNDDAVFDALHAEISGTTAKTVLISAENMLFPTAEDRDTLIQRLLRRLGQFDSTEVIALVRRPDTYLERFHAEWVTTGHPAGSQSLPEFLVQHQAGLLDLEALFAPFEAATGAQVVLGDFDLLRVQGAVWRGFCHLAGLPPLQTIEAPRYPTPSREAVQACLLVNRMMRSSDRRRAVLRTLIATAPDSTRHSLMSPAQRVQILNSFRETSGLFAALRGYAPDWDGQKMRIERAEWQPWSGVSADMHAAVIDAVAQCETPMMEKHAAAPLQPAISAATAKANEKAPRPQEAEGLTIRIRPKPWVRKLIARIARSRLIARR</sequence>
<accession>A0A2T0WWJ2</accession>
<dbReference type="Pfam" id="PF00535">
    <property type="entry name" value="Glycos_transf_2"/>
    <property type="match status" value="1"/>
</dbReference>
<dbReference type="RefSeq" id="WP_106263589.1">
    <property type="nucleotide sequence ID" value="NZ_PVTQ01000004.1"/>
</dbReference>
<dbReference type="Gene3D" id="3.90.550.10">
    <property type="entry name" value="Spore Coat Polysaccharide Biosynthesis Protein SpsA, Chain A"/>
    <property type="match status" value="1"/>
</dbReference>
<dbReference type="InterPro" id="IPR001173">
    <property type="entry name" value="Glyco_trans_2-like"/>
</dbReference>
<dbReference type="GO" id="GO:0016758">
    <property type="term" value="F:hexosyltransferase activity"/>
    <property type="evidence" value="ECO:0007669"/>
    <property type="project" value="UniProtKB-ARBA"/>
</dbReference>
<dbReference type="OrthoDB" id="7540582at2"/>
<dbReference type="PANTHER" id="PTHR22916:SF3">
    <property type="entry name" value="UDP-GLCNAC:BETAGAL BETA-1,3-N-ACETYLGLUCOSAMINYLTRANSFERASE-LIKE PROTEIN 1"/>
    <property type="match status" value="1"/>
</dbReference>
<evidence type="ECO:0000259" key="1">
    <source>
        <dbReference type="Pfam" id="PF00535"/>
    </source>
</evidence>
<protein>
    <submittedName>
        <fullName evidence="2">Glycosyl transferase family 2</fullName>
    </submittedName>
</protein>
<dbReference type="SUPFAM" id="SSF53448">
    <property type="entry name" value="Nucleotide-diphospho-sugar transferases"/>
    <property type="match status" value="1"/>
</dbReference>
<dbReference type="InterPro" id="IPR029044">
    <property type="entry name" value="Nucleotide-diphossugar_trans"/>
</dbReference>
<dbReference type="Proteomes" id="UP000238392">
    <property type="component" value="Unassembled WGS sequence"/>
</dbReference>
<dbReference type="EMBL" id="PVTQ01000004">
    <property type="protein sequence ID" value="PRY91055.1"/>
    <property type="molecule type" value="Genomic_DNA"/>
</dbReference>
<dbReference type="AlphaFoldDB" id="A0A2T0WWJ2"/>
<evidence type="ECO:0000313" key="3">
    <source>
        <dbReference type="Proteomes" id="UP000238392"/>
    </source>
</evidence>
<gene>
    <name evidence="2" type="ORF">CLV74_10467</name>
</gene>
<dbReference type="PANTHER" id="PTHR22916">
    <property type="entry name" value="GLYCOSYLTRANSFERASE"/>
    <property type="match status" value="1"/>
</dbReference>
<keyword evidence="3" id="KW-1185">Reference proteome</keyword>
<proteinExistence type="predicted"/>
<reference evidence="2 3" key="1">
    <citation type="submission" date="2018-03" db="EMBL/GenBank/DDBJ databases">
        <title>Genomic Encyclopedia of Archaeal and Bacterial Type Strains, Phase II (KMG-II): from individual species to whole genera.</title>
        <authorList>
            <person name="Goeker M."/>
        </authorList>
    </citation>
    <scope>NUCLEOTIDE SEQUENCE [LARGE SCALE GENOMIC DNA]</scope>
    <source>
        <strain evidence="2 3">DSM 100212</strain>
    </source>
</reference>
<feature type="domain" description="Glycosyltransferase 2-like" evidence="1">
    <location>
        <begin position="4"/>
        <end position="116"/>
    </location>
</feature>
<evidence type="ECO:0000313" key="2">
    <source>
        <dbReference type="EMBL" id="PRY91055.1"/>
    </source>
</evidence>